<dbReference type="AlphaFoldDB" id="A0A6V7V5Q7"/>
<dbReference type="Proteomes" id="UP000580250">
    <property type="component" value="Unassembled WGS sequence"/>
</dbReference>
<dbReference type="EMBL" id="CAJEWN010000166">
    <property type="protein sequence ID" value="CAD2170306.1"/>
    <property type="molecule type" value="Genomic_DNA"/>
</dbReference>
<proteinExistence type="predicted"/>
<gene>
    <name evidence="1" type="ORF">MENT_LOCUS21704</name>
</gene>
<reference evidence="1 2" key="1">
    <citation type="submission" date="2020-08" db="EMBL/GenBank/DDBJ databases">
        <authorList>
            <person name="Koutsovoulos G."/>
            <person name="Danchin GJ E."/>
        </authorList>
    </citation>
    <scope>NUCLEOTIDE SEQUENCE [LARGE SCALE GENOMIC DNA]</scope>
</reference>
<accession>A0A6V7V5Q7</accession>
<comment type="caution">
    <text evidence="1">The sequence shown here is derived from an EMBL/GenBank/DDBJ whole genome shotgun (WGS) entry which is preliminary data.</text>
</comment>
<name>A0A6V7V5Q7_MELEN</name>
<sequence>MALVGYFSLNKNTRNKDFSKCNKNRVNCLAFFHIMARTGASIESQEPTEDEDTEES</sequence>
<protein>
    <submittedName>
        <fullName evidence="1">Uncharacterized protein</fullName>
    </submittedName>
</protein>
<evidence type="ECO:0000313" key="1">
    <source>
        <dbReference type="EMBL" id="CAD2170306.1"/>
    </source>
</evidence>
<evidence type="ECO:0000313" key="2">
    <source>
        <dbReference type="Proteomes" id="UP000580250"/>
    </source>
</evidence>
<organism evidence="1 2">
    <name type="scientific">Meloidogyne enterolobii</name>
    <name type="common">Root-knot nematode worm</name>
    <name type="synonym">Meloidogyne mayaguensis</name>
    <dbReference type="NCBI Taxonomy" id="390850"/>
    <lineage>
        <taxon>Eukaryota</taxon>
        <taxon>Metazoa</taxon>
        <taxon>Ecdysozoa</taxon>
        <taxon>Nematoda</taxon>
        <taxon>Chromadorea</taxon>
        <taxon>Rhabditida</taxon>
        <taxon>Tylenchina</taxon>
        <taxon>Tylenchomorpha</taxon>
        <taxon>Tylenchoidea</taxon>
        <taxon>Meloidogynidae</taxon>
        <taxon>Meloidogyninae</taxon>
        <taxon>Meloidogyne</taxon>
    </lineage>
</organism>